<dbReference type="SUPFAM" id="SSF51735">
    <property type="entry name" value="NAD(P)-binding Rossmann-fold domains"/>
    <property type="match status" value="1"/>
</dbReference>
<evidence type="ECO:0000256" key="4">
    <source>
        <dbReference type="ARBA" id="ARBA00023002"/>
    </source>
</evidence>
<evidence type="ECO:0000256" key="1">
    <source>
        <dbReference type="ARBA" id="ARBA00001947"/>
    </source>
</evidence>
<keyword evidence="4" id="KW-0560">Oxidoreductase</keyword>
<organism evidence="7 9">
    <name type="scientific">Didymodactylos carnosus</name>
    <dbReference type="NCBI Taxonomy" id="1234261"/>
    <lineage>
        <taxon>Eukaryota</taxon>
        <taxon>Metazoa</taxon>
        <taxon>Spiralia</taxon>
        <taxon>Gnathifera</taxon>
        <taxon>Rotifera</taxon>
        <taxon>Eurotatoria</taxon>
        <taxon>Bdelloidea</taxon>
        <taxon>Philodinida</taxon>
        <taxon>Philodinidae</taxon>
        <taxon>Didymodactylos</taxon>
    </lineage>
</organism>
<sequence length="368" mass="40388">MQKRATENITVLLKRKMSLTAKAFAVYEPNGKFQVYDLNRRPLSAHDVAIRILYCGICHTDIHQVKDEWHNAKFPMVPGHEITGIVQQVGSAVKDFKLGDRVGVGCMVDSCRACPPCKRDLENHCVQGFSGTYNSTEQDKVTPTYGGYANFIVVNDHFVVQIPKDLPMDSAAPLLCAGITTYSPMIQHNVGKNTKVGVVGLGGLGHMAVKFGVALKADVTVISTSESKRNDAMRLGAKHFIVSKDEEQMKAAANSFDFIINAVSANHDIMPIVNLLAFEGVLCMIGAPAQPLQISAINLLMKRPKITGSLIGGMKETQEMLNFCAKHSVKCEIELLQATPQNLAIAYERTLASDVKYRFVLDMENAFK</sequence>
<dbReference type="InterPro" id="IPR013149">
    <property type="entry name" value="ADH-like_C"/>
</dbReference>
<dbReference type="GO" id="GO:0016616">
    <property type="term" value="F:oxidoreductase activity, acting on the CH-OH group of donors, NAD or NADP as acceptor"/>
    <property type="evidence" value="ECO:0007669"/>
    <property type="project" value="InterPro"/>
</dbReference>
<dbReference type="InterPro" id="IPR002328">
    <property type="entry name" value="ADH_Zn_CS"/>
</dbReference>
<evidence type="ECO:0000256" key="5">
    <source>
        <dbReference type="RuleBase" id="RU361277"/>
    </source>
</evidence>
<evidence type="ECO:0000256" key="3">
    <source>
        <dbReference type="ARBA" id="ARBA00022833"/>
    </source>
</evidence>
<evidence type="ECO:0000313" key="8">
    <source>
        <dbReference type="EMBL" id="CAF3544171.1"/>
    </source>
</evidence>
<reference evidence="7" key="1">
    <citation type="submission" date="2021-02" db="EMBL/GenBank/DDBJ databases">
        <authorList>
            <person name="Nowell W R."/>
        </authorList>
    </citation>
    <scope>NUCLEOTIDE SEQUENCE</scope>
</reference>
<dbReference type="InterPro" id="IPR011032">
    <property type="entry name" value="GroES-like_sf"/>
</dbReference>
<dbReference type="Proteomes" id="UP000677228">
    <property type="component" value="Unassembled WGS sequence"/>
</dbReference>
<dbReference type="InterPro" id="IPR013154">
    <property type="entry name" value="ADH-like_N"/>
</dbReference>
<dbReference type="PROSITE" id="PS00059">
    <property type="entry name" value="ADH_ZINC"/>
    <property type="match status" value="1"/>
</dbReference>
<evidence type="ECO:0000313" key="9">
    <source>
        <dbReference type="Proteomes" id="UP000677228"/>
    </source>
</evidence>
<dbReference type="FunFam" id="3.40.50.720:FF:000022">
    <property type="entry name" value="Cinnamyl alcohol dehydrogenase"/>
    <property type="match status" value="1"/>
</dbReference>
<dbReference type="CDD" id="cd05283">
    <property type="entry name" value="CAD1"/>
    <property type="match status" value="1"/>
</dbReference>
<comment type="caution">
    <text evidence="7">The sequence shown here is derived from an EMBL/GenBank/DDBJ whole genome shotgun (WGS) entry which is preliminary data.</text>
</comment>
<dbReference type="SMART" id="SM00829">
    <property type="entry name" value="PKS_ER"/>
    <property type="match status" value="1"/>
</dbReference>
<dbReference type="Proteomes" id="UP000682733">
    <property type="component" value="Unassembled WGS sequence"/>
</dbReference>
<dbReference type="GO" id="GO:0008270">
    <property type="term" value="F:zinc ion binding"/>
    <property type="evidence" value="ECO:0007669"/>
    <property type="project" value="InterPro"/>
</dbReference>
<dbReference type="Gene3D" id="3.40.50.720">
    <property type="entry name" value="NAD(P)-binding Rossmann-like Domain"/>
    <property type="match status" value="1"/>
</dbReference>
<dbReference type="InterPro" id="IPR047109">
    <property type="entry name" value="CAD-like"/>
</dbReference>
<feature type="domain" description="Enoyl reductase (ER)" evidence="6">
    <location>
        <begin position="31"/>
        <end position="361"/>
    </location>
</feature>
<proteinExistence type="inferred from homology"/>
<dbReference type="Pfam" id="PF00107">
    <property type="entry name" value="ADH_zinc_N"/>
    <property type="match status" value="1"/>
</dbReference>
<evidence type="ECO:0000313" key="7">
    <source>
        <dbReference type="EMBL" id="CAF0764183.1"/>
    </source>
</evidence>
<dbReference type="InterPro" id="IPR020843">
    <property type="entry name" value="ER"/>
</dbReference>
<dbReference type="AlphaFoldDB" id="A0A8S2CS61"/>
<dbReference type="InterPro" id="IPR036291">
    <property type="entry name" value="NAD(P)-bd_dom_sf"/>
</dbReference>
<dbReference type="Pfam" id="PF08240">
    <property type="entry name" value="ADH_N"/>
    <property type="match status" value="1"/>
</dbReference>
<protein>
    <recommendedName>
        <fullName evidence="6">Enoyl reductase (ER) domain-containing protein</fullName>
    </recommendedName>
</protein>
<dbReference type="PANTHER" id="PTHR42683">
    <property type="entry name" value="ALDEHYDE REDUCTASE"/>
    <property type="match status" value="1"/>
</dbReference>
<comment type="similarity">
    <text evidence="5">Belongs to the zinc-containing alcohol dehydrogenase family.</text>
</comment>
<dbReference type="EMBL" id="CAJOBA010000601">
    <property type="protein sequence ID" value="CAF3544171.1"/>
    <property type="molecule type" value="Genomic_DNA"/>
</dbReference>
<keyword evidence="3 5" id="KW-0862">Zinc</keyword>
<keyword evidence="2 5" id="KW-0479">Metal-binding</keyword>
<gene>
    <name evidence="7" type="ORF">OVA965_LOCUS2719</name>
    <name evidence="8" type="ORF">TMI583_LOCUS2718</name>
</gene>
<dbReference type="SUPFAM" id="SSF50129">
    <property type="entry name" value="GroES-like"/>
    <property type="match status" value="1"/>
</dbReference>
<dbReference type="EMBL" id="CAJNOK010000601">
    <property type="protein sequence ID" value="CAF0764183.1"/>
    <property type="molecule type" value="Genomic_DNA"/>
</dbReference>
<dbReference type="Gene3D" id="3.90.180.10">
    <property type="entry name" value="Medium-chain alcohol dehydrogenases, catalytic domain"/>
    <property type="match status" value="1"/>
</dbReference>
<evidence type="ECO:0000256" key="2">
    <source>
        <dbReference type="ARBA" id="ARBA00022723"/>
    </source>
</evidence>
<accession>A0A8S2CS61</accession>
<evidence type="ECO:0000259" key="6">
    <source>
        <dbReference type="SMART" id="SM00829"/>
    </source>
</evidence>
<name>A0A8S2CS61_9BILA</name>
<comment type="cofactor">
    <cofactor evidence="1 5">
        <name>Zn(2+)</name>
        <dbReference type="ChEBI" id="CHEBI:29105"/>
    </cofactor>
</comment>